<sequence length="293" mass="32859">MQPLNCRTCWKTGPKITIYSTLFICTVSLITSIVDLAVYGRFGSVAAYLSLNPNSTIIKFELWRLLTTHFICPSLWNTLFVGMMVFFTGSQLELRLAPLRFVSIILGSLLAVSLIGICFAAFFGLVPGINYWSYFHDFWFDTAAVGPTTLIILLTFFEARINERKNVLCCCCCNLPIWLYLIILVVMCQLMLYPPWQGIWYTLSAVIVALVFPSKLFGQLREIQAPPAGNPMGGQQQQQQQQQQQKPHEFQTLNGDVPAQPPAGASKGDKKEAKIQQKAAKDQTKFTGTARKL</sequence>
<feature type="compositionally biased region" description="Basic and acidic residues" evidence="5">
    <location>
        <begin position="267"/>
        <end position="284"/>
    </location>
</feature>
<dbReference type="SUPFAM" id="SSF144091">
    <property type="entry name" value="Rhomboid-like"/>
    <property type="match status" value="1"/>
</dbReference>
<evidence type="ECO:0000256" key="1">
    <source>
        <dbReference type="ARBA" id="ARBA00004141"/>
    </source>
</evidence>
<dbReference type="AlphaFoldDB" id="V6LYB2"/>
<dbReference type="EMBL" id="KI546089">
    <property type="protein sequence ID" value="EST45789.1"/>
    <property type="molecule type" value="Genomic_DNA"/>
</dbReference>
<evidence type="ECO:0000256" key="4">
    <source>
        <dbReference type="ARBA" id="ARBA00023136"/>
    </source>
</evidence>
<feature type="transmembrane region" description="Helical" evidence="6">
    <location>
        <begin position="99"/>
        <end position="126"/>
    </location>
</feature>
<proteinExistence type="predicted"/>
<feature type="transmembrane region" description="Helical" evidence="6">
    <location>
        <begin position="62"/>
        <end position="87"/>
    </location>
</feature>
<dbReference type="GO" id="GO:0016020">
    <property type="term" value="C:membrane"/>
    <property type="evidence" value="ECO:0007669"/>
    <property type="project" value="UniProtKB-SubCell"/>
</dbReference>
<keyword evidence="2 6" id="KW-0812">Transmembrane</keyword>
<evidence type="ECO:0000313" key="8">
    <source>
        <dbReference type="EMBL" id="KAH0576483.1"/>
    </source>
</evidence>
<protein>
    <submittedName>
        <fullName evidence="7">Transmembrane domain-containing protein</fullName>
    </submittedName>
</protein>
<evidence type="ECO:0000256" key="3">
    <source>
        <dbReference type="ARBA" id="ARBA00022989"/>
    </source>
</evidence>
<evidence type="ECO:0000256" key="6">
    <source>
        <dbReference type="SAM" id="Phobius"/>
    </source>
</evidence>
<dbReference type="EMBL" id="AUWU02000002">
    <property type="protein sequence ID" value="KAH0576483.1"/>
    <property type="molecule type" value="Genomic_DNA"/>
</dbReference>
<name>V6LYB2_9EUKA</name>
<dbReference type="VEuPathDB" id="GiardiaDB:SS50377_22047"/>
<organism evidence="7">
    <name type="scientific">Spironucleus salmonicida</name>
    <dbReference type="NCBI Taxonomy" id="348837"/>
    <lineage>
        <taxon>Eukaryota</taxon>
        <taxon>Metamonada</taxon>
        <taxon>Diplomonadida</taxon>
        <taxon>Hexamitidae</taxon>
        <taxon>Hexamitinae</taxon>
        <taxon>Spironucleus</taxon>
    </lineage>
</organism>
<feature type="compositionally biased region" description="Low complexity" evidence="5">
    <location>
        <begin position="235"/>
        <end position="245"/>
    </location>
</feature>
<keyword evidence="4 6" id="KW-0472">Membrane</keyword>
<evidence type="ECO:0000256" key="5">
    <source>
        <dbReference type="SAM" id="MobiDB-lite"/>
    </source>
</evidence>
<feature type="transmembrane region" description="Helical" evidence="6">
    <location>
        <begin position="168"/>
        <end position="192"/>
    </location>
</feature>
<evidence type="ECO:0000313" key="9">
    <source>
        <dbReference type="Proteomes" id="UP000018208"/>
    </source>
</evidence>
<accession>V6LYB2</accession>
<evidence type="ECO:0000313" key="7">
    <source>
        <dbReference type="EMBL" id="EST45789.1"/>
    </source>
</evidence>
<keyword evidence="3 6" id="KW-1133">Transmembrane helix</keyword>
<keyword evidence="9" id="KW-1185">Reference proteome</keyword>
<gene>
    <name evidence="7" type="ORF">SS50377_14362</name>
    <name evidence="8" type="ORF">SS50377_22047</name>
</gene>
<feature type="transmembrane region" description="Helical" evidence="6">
    <location>
        <begin position="21"/>
        <end position="42"/>
    </location>
</feature>
<comment type="subcellular location">
    <subcellularLocation>
        <location evidence="1">Membrane</location>
        <topology evidence="1">Multi-pass membrane protein</topology>
    </subcellularLocation>
</comment>
<dbReference type="Gene3D" id="1.20.1540.10">
    <property type="entry name" value="Rhomboid-like"/>
    <property type="match status" value="1"/>
</dbReference>
<reference evidence="8" key="2">
    <citation type="submission" date="2020-12" db="EMBL/GenBank/DDBJ databases">
        <title>New Spironucleus salmonicida genome in near-complete chromosomes.</title>
        <authorList>
            <person name="Xu F."/>
            <person name="Kurt Z."/>
            <person name="Jimenez-Gonzalez A."/>
            <person name="Astvaldsson A."/>
            <person name="Andersson J.O."/>
            <person name="Svard S.G."/>
        </authorList>
    </citation>
    <scope>NUCLEOTIDE SEQUENCE</scope>
    <source>
        <strain evidence="8">ATCC 50377</strain>
    </source>
</reference>
<feature type="transmembrane region" description="Helical" evidence="6">
    <location>
        <begin position="138"/>
        <end position="156"/>
    </location>
</feature>
<feature type="region of interest" description="Disordered" evidence="5">
    <location>
        <begin position="228"/>
        <end position="293"/>
    </location>
</feature>
<dbReference type="OrthoDB" id="10250652at2759"/>
<dbReference type="Proteomes" id="UP000018208">
    <property type="component" value="Unassembled WGS sequence"/>
</dbReference>
<dbReference type="InterPro" id="IPR035952">
    <property type="entry name" value="Rhomboid-like_sf"/>
</dbReference>
<feature type="transmembrane region" description="Helical" evidence="6">
    <location>
        <begin position="198"/>
        <end position="217"/>
    </location>
</feature>
<reference evidence="7 8" key="1">
    <citation type="journal article" date="2014" name="PLoS Genet.">
        <title>The Genome of Spironucleus salmonicida Highlights a Fish Pathogen Adapted to Fluctuating Environments.</title>
        <authorList>
            <person name="Xu F."/>
            <person name="Jerlstrom-Hultqvist J."/>
            <person name="Einarsson E."/>
            <person name="Astvaldsson A."/>
            <person name="Svard S.G."/>
            <person name="Andersson J.O."/>
        </authorList>
    </citation>
    <scope>NUCLEOTIDE SEQUENCE</scope>
    <source>
        <strain evidence="8">ATCC 50377</strain>
    </source>
</reference>
<evidence type="ECO:0000256" key="2">
    <source>
        <dbReference type="ARBA" id="ARBA00022692"/>
    </source>
</evidence>